<dbReference type="Proteomes" id="UP000231019">
    <property type="component" value="Unassembled WGS sequence"/>
</dbReference>
<dbReference type="EMBL" id="PFFQ01000067">
    <property type="protein sequence ID" value="PIW13654.1"/>
    <property type="molecule type" value="Genomic_DNA"/>
</dbReference>
<dbReference type="AlphaFoldDB" id="A0A2M7FY49"/>
<name>A0A2M7FY49_9BACT</name>
<comment type="caution">
    <text evidence="1">The sequence shown here is derived from an EMBL/GenBank/DDBJ whole genome shotgun (WGS) entry which is preliminary data.</text>
</comment>
<evidence type="ECO:0000313" key="1">
    <source>
        <dbReference type="EMBL" id="PIW13654.1"/>
    </source>
</evidence>
<sequence>MLKQFEVEYFQVLYPDLSWDELGELLSEELEEDPSINTLTYWLETAEKQKMVLGEVTNLKFYGV</sequence>
<accession>A0A2M7FY49</accession>
<evidence type="ECO:0000313" key="2">
    <source>
        <dbReference type="Proteomes" id="UP000231019"/>
    </source>
</evidence>
<organism evidence="1 2">
    <name type="scientific">bacterium (Candidatus Blackallbacteria) CG17_big_fil_post_rev_8_21_14_2_50_48_46</name>
    <dbReference type="NCBI Taxonomy" id="2014261"/>
    <lineage>
        <taxon>Bacteria</taxon>
        <taxon>Candidatus Blackallbacteria</taxon>
    </lineage>
</organism>
<protein>
    <submittedName>
        <fullName evidence="1">Uncharacterized protein</fullName>
    </submittedName>
</protein>
<reference evidence="1 2" key="1">
    <citation type="submission" date="2017-09" db="EMBL/GenBank/DDBJ databases">
        <title>Depth-based differentiation of microbial function through sediment-hosted aquifers and enrichment of novel symbionts in the deep terrestrial subsurface.</title>
        <authorList>
            <person name="Probst A.J."/>
            <person name="Ladd B."/>
            <person name="Jarett J.K."/>
            <person name="Geller-Mcgrath D.E."/>
            <person name="Sieber C.M."/>
            <person name="Emerson J.B."/>
            <person name="Anantharaman K."/>
            <person name="Thomas B.C."/>
            <person name="Malmstrom R."/>
            <person name="Stieglmeier M."/>
            <person name="Klingl A."/>
            <person name="Woyke T."/>
            <person name="Ryan C.M."/>
            <person name="Banfield J.F."/>
        </authorList>
    </citation>
    <scope>NUCLEOTIDE SEQUENCE [LARGE SCALE GENOMIC DNA]</scope>
    <source>
        <strain evidence="1">CG17_big_fil_post_rev_8_21_14_2_50_48_46</strain>
    </source>
</reference>
<proteinExistence type="predicted"/>
<gene>
    <name evidence="1" type="ORF">COW36_24955</name>
</gene>